<dbReference type="InterPro" id="IPR042538">
    <property type="entry name" value="Nucleoporin_Nup155_C_3"/>
</dbReference>
<dbReference type="GO" id="GO:0006405">
    <property type="term" value="P:RNA export from nucleus"/>
    <property type="evidence" value="ECO:0007669"/>
    <property type="project" value="TreeGrafter"/>
</dbReference>
<name>A0A8J4UX95_9MYCE</name>
<feature type="compositionally biased region" description="Low complexity" evidence="5">
    <location>
        <begin position="15"/>
        <end position="24"/>
    </location>
</feature>
<comment type="subcellular location">
    <subcellularLocation>
        <location evidence="1">Nucleus</location>
    </subcellularLocation>
</comment>
<dbReference type="GO" id="GO:0017056">
    <property type="term" value="F:structural constituent of nuclear pore"/>
    <property type="evidence" value="ECO:0007669"/>
    <property type="project" value="InterPro"/>
</dbReference>
<dbReference type="FunFam" id="1.20.58.1780:FF:000015">
    <property type="entry name" value="Uncharacterized protein"/>
    <property type="match status" value="1"/>
</dbReference>
<dbReference type="PANTHER" id="PTHR10350">
    <property type="entry name" value="NUCLEAR PORE COMPLEX PROTEIN NUP155"/>
    <property type="match status" value="1"/>
</dbReference>
<keyword evidence="3" id="KW-0813">Transport</keyword>
<dbReference type="InterPro" id="IPR036322">
    <property type="entry name" value="WD40_repeat_dom_sf"/>
</dbReference>
<dbReference type="InterPro" id="IPR004870">
    <property type="entry name" value="Nucleoporin_Nup155"/>
</dbReference>
<feature type="compositionally biased region" description="Low complexity" evidence="5">
    <location>
        <begin position="85"/>
        <end position="106"/>
    </location>
</feature>
<dbReference type="GO" id="GO:0036228">
    <property type="term" value="P:protein localization to nuclear inner membrane"/>
    <property type="evidence" value="ECO:0007669"/>
    <property type="project" value="TreeGrafter"/>
</dbReference>
<dbReference type="GO" id="GO:0000972">
    <property type="term" value="P:transcription-dependent tethering of RNA polymerase II gene DNA at nuclear periphery"/>
    <property type="evidence" value="ECO:0007669"/>
    <property type="project" value="TreeGrafter"/>
</dbReference>
<organism evidence="8 9">
    <name type="scientific">Polysphondylium violaceum</name>
    <dbReference type="NCBI Taxonomy" id="133409"/>
    <lineage>
        <taxon>Eukaryota</taxon>
        <taxon>Amoebozoa</taxon>
        <taxon>Evosea</taxon>
        <taxon>Eumycetozoa</taxon>
        <taxon>Dictyostelia</taxon>
        <taxon>Dictyosteliales</taxon>
        <taxon>Dictyosteliaceae</taxon>
        <taxon>Polysphondylium</taxon>
    </lineage>
</organism>
<dbReference type="InterPro" id="IPR014908">
    <property type="entry name" value="Nucleoporin_Nup133/Nup155_N"/>
</dbReference>
<comment type="caution">
    <text evidence="8">The sequence shown here is derived from an EMBL/GenBank/DDBJ whole genome shotgun (WGS) entry which is preliminary data.</text>
</comment>
<feature type="compositionally biased region" description="Polar residues" evidence="5">
    <location>
        <begin position="32"/>
        <end position="54"/>
    </location>
</feature>
<evidence type="ECO:0000259" key="6">
    <source>
        <dbReference type="Pfam" id="PF03177"/>
    </source>
</evidence>
<evidence type="ECO:0000313" key="8">
    <source>
        <dbReference type="EMBL" id="KAF2070198.1"/>
    </source>
</evidence>
<feature type="region of interest" description="Disordered" evidence="5">
    <location>
        <begin position="480"/>
        <end position="504"/>
    </location>
</feature>
<gene>
    <name evidence="8" type="ORF">CYY_008488</name>
</gene>
<feature type="compositionally biased region" description="Low complexity" evidence="5">
    <location>
        <begin position="480"/>
        <end position="503"/>
    </location>
</feature>
<evidence type="ECO:0000256" key="1">
    <source>
        <dbReference type="ARBA" id="ARBA00004123"/>
    </source>
</evidence>
<reference evidence="8" key="1">
    <citation type="submission" date="2020-01" db="EMBL/GenBank/DDBJ databases">
        <title>Development of genomics and gene disruption for Polysphondylium violaceum indicates a role for the polyketide synthase stlB in stalk morphogenesis.</title>
        <authorList>
            <person name="Narita B."/>
            <person name="Kawabe Y."/>
            <person name="Kin K."/>
            <person name="Saito T."/>
            <person name="Gibbs R."/>
            <person name="Kuspa A."/>
            <person name="Muzny D."/>
            <person name="Queller D."/>
            <person name="Richards S."/>
            <person name="Strassman J."/>
            <person name="Sucgang R."/>
            <person name="Worley K."/>
            <person name="Schaap P."/>
        </authorList>
    </citation>
    <scope>NUCLEOTIDE SEQUENCE</scope>
    <source>
        <strain evidence="8">QSvi11</strain>
    </source>
</reference>
<dbReference type="Gene3D" id="1.20.58.1780">
    <property type="match status" value="1"/>
</dbReference>
<feature type="region of interest" description="Disordered" evidence="5">
    <location>
        <begin position="1"/>
        <end position="55"/>
    </location>
</feature>
<evidence type="ECO:0000256" key="5">
    <source>
        <dbReference type="SAM" id="MobiDB-lite"/>
    </source>
</evidence>
<dbReference type="GO" id="GO:0044611">
    <property type="term" value="C:nuclear pore inner ring"/>
    <property type="evidence" value="ECO:0007669"/>
    <property type="project" value="TreeGrafter"/>
</dbReference>
<evidence type="ECO:0000256" key="2">
    <source>
        <dbReference type="ARBA" id="ARBA00007373"/>
    </source>
</evidence>
<sequence>MNRNPQLYPSIGGYQQQQQQQQQQKRTADQLGASSYSYLQSPSATPLHTTSNVRNPVATPLSYSVYQQQDAADKVGATPTVSINQQQQQQQQAQQPHNPFQQQQQLLQQQQQQQYQQFQQSLHQSQLGGGLQQQQQPLQQQQTSPNELQSTTIAKDDSNKENQMDKELELSMKYDSSNPESLLSMTSFDKEADLKAIYSNSLTYVEGSINKIASLPDPTLKNINKKDPGFNYFEPPNNSPTWSTLVIEKHIEFPIEITQRYLTTSTKTLLGLFPEIGRAWISIDQTLYLWDYRDSGELISHNLSQIITNCALVNPKRNTFKDTVKKIMVVCTHVEVFLYALCFSSEVQFELLSSLSIPTDNVFITDIVGTRDGRIFLSGQDGNVYEIEYSKDNIGWFSNDKIKKVNRTFKFMESIWASKKPDIIQMIIDEDRNLLYTLTKDSAVSIYNLGRNGDKFEYERTIHLISEYDNQLSYSYQPMNQQQQQQGQQQMYYNQGGQQPPQQRRANVSGNVILSINVSPKETEFYFIAIISNGDRLYYSTNNKLYIRNPPNTPHVPNESQIHYTYYSNGVFFTASEISEHEDKLVGTTLFGNDYLKSHFETYPQNSYSNQISQDTLSEKSNLFSIRGRISVIKEDITSSSNRSVYYKELANEHSSVPRRFLCLNSLGLHFITKLRYVDILQNILISNNLTDIDNFFEAFGKILTSSLCISLYCSSPHSSILLNNQSYGPTTVPRTTSTRIADLAMTHLKRKSGRPCYHQQTQQYLNDMGAAVHRTEIMYSNAYNGLLAYLGRIYYPFWNRSIIVANGSCYWSTNQLKLFQSHLSNLLSFCEISQLIPKKDSDIPIKSNPMKQGGGNASLYNDEIAAREEKRNLIGFKNVIVKSVQVISLFLILSQYNFKQVYEDSSIPLDTKKRIESIKFSDLISDGSLYSVPEIATHLIDSLMKNLNNLNISIDQVSQQLESECPLFFKKKHRDLYKAKEKLNVVLRDGGSNYFTETYIKDAVQILFSICPDFDLHEITDLLIRLKLYQYITPLAIQYGTQIDPHGVTAKPTSSPSGEYKSKYSLKKKAYQEIVDFLQLIETSAAAPDDHPNYCPREFIDIVIQQVVQQSQDFICHNMLYTWLLDNDYSTKLSELTTPFIVEFLLEHNMELCWKLLAKNADLVRASAVLFQIAEKSNNLDDKIAAYTNCVVILCEQKDSEAFIYSKSQIKLANIQKQIIKSLELMLSANNDAGLSGEEREDIKLSISNLSKNIFDITTLFKDYARKYLLHEQMLYLCHIGNHNDQNFIKILWKIIIDKEVPAITNNNANDQMSVQGVIECLKSKISNIGYDLYPNEITFPVQYIIQLAEKSIFNYSIDCFEQVLDFNWLVSSLYDHVKIDYLILVEYYKSVIENQINSKESDDETLYLVNVYCQLIESVINTIHTPTERRLFSSKQILSSLDQFSDKVKFIQQKYKNNSNHNLLYLNTCLNIQKSIDKIHSITQYSSSSSSSK</sequence>
<dbReference type="InterPro" id="IPR042533">
    <property type="entry name" value="Nucleoporin_Nup155_C_1"/>
</dbReference>
<dbReference type="OrthoDB" id="17391at2759"/>
<dbReference type="Proteomes" id="UP000695562">
    <property type="component" value="Unassembled WGS sequence"/>
</dbReference>
<feature type="compositionally biased region" description="Low complexity" evidence="5">
    <location>
        <begin position="126"/>
        <end position="142"/>
    </location>
</feature>
<feature type="domain" description="Nucleoporin Nup133/Nup155-like C-terminal" evidence="6">
    <location>
        <begin position="783"/>
        <end position="1458"/>
    </location>
</feature>
<dbReference type="EMBL" id="AJWJ01000527">
    <property type="protein sequence ID" value="KAF2070198.1"/>
    <property type="molecule type" value="Genomic_DNA"/>
</dbReference>
<dbReference type="Gene3D" id="1.20.120.1880">
    <property type="entry name" value="Nucleoporin, helical C-terminal domain"/>
    <property type="match status" value="1"/>
</dbReference>
<dbReference type="PANTHER" id="PTHR10350:SF6">
    <property type="entry name" value="NUCLEAR PORE COMPLEX PROTEIN NUP155"/>
    <property type="match status" value="1"/>
</dbReference>
<dbReference type="InterPro" id="IPR007187">
    <property type="entry name" value="Nucleoporin_Nup133/Nup155_C"/>
</dbReference>
<dbReference type="Pfam" id="PF03177">
    <property type="entry name" value="Nucleoporin_C"/>
    <property type="match status" value="1"/>
</dbReference>
<evidence type="ECO:0000256" key="4">
    <source>
        <dbReference type="ARBA" id="ARBA00023242"/>
    </source>
</evidence>
<feature type="domain" description="Nucleoporin Nup133/Nup155-like N-terminal" evidence="7">
    <location>
        <begin position="248"/>
        <end position="670"/>
    </location>
</feature>
<dbReference type="GO" id="GO:0006606">
    <property type="term" value="P:protein import into nucleus"/>
    <property type="evidence" value="ECO:0007669"/>
    <property type="project" value="TreeGrafter"/>
</dbReference>
<dbReference type="Gene3D" id="1.25.40.450">
    <property type="entry name" value="Nucleoporin, helical domain, N-terminal subdomain"/>
    <property type="match status" value="1"/>
</dbReference>
<protein>
    <recommendedName>
        <fullName evidence="10">Nucleoporin</fullName>
    </recommendedName>
</protein>
<dbReference type="Pfam" id="PF08801">
    <property type="entry name" value="Nucleoporin_N"/>
    <property type="match status" value="1"/>
</dbReference>
<dbReference type="SUPFAM" id="SSF50978">
    <property type="entry name" value="WD40 repeat-like"/>
    <property type="match status" value="1"/>
</dbReference>
<keyword evidence="9" id="KW-1185">Reference proteome</keyword>
<evidence type="ECO:0000256" key="3">
    <source>
        <dbReference type="ARBA" id="ARBA00022448"/>
    </source>
</evidence>
<feature type="compositionally biased region" description="Basic and acidic residues" evidence="5">
    <location>
        <begin position="154"/>
        <end position="163"/>
    </location>
</feature>
<comment type="similarity">
    <text evidence="2">Belongs to the non-repetitive/WGA-negative nucleoporin family.</text>
</comment>
<keyword evidence="4" id="KW-0539">Nucleus</keyword>
<evidence type="ECO:0000313" key="9">
    <source>
        <dbReference type="Proteomes" id="UP000695562"/>
    </source>
</evidence>
<proteinExistence type="inferred from homology"/>
<feature type="compositionally biased region" description="Polar residues" evidence="5">
    <location>
        <begin position="143"/>
        <end position="153"/>
    </location>
</feature>
<evidence type="ECO:0008006" key="10">
    <source>
        <dbReference type="Google" id="ProtNLM"/>
    </source>
</evidence>
<feature type="region of interest" description="Disordered" evidence="5">
    <location>
        <begin position="76"/>
        <end position="106"/>
    </location>
</feature>
<evidence type="ECO:0000259" key="7">
    <source>
        <dbReference type="Pfam" id="PF08801"/>
    </source>
</evidence>
<feature type="region of interest" description="Disordered" evidence="5">
    <location>
        <begin position="126"/>
        <end position="163"/>
    </location>
</feature>
<accession>A0A8J4UX95</accession>